<dbReference type="Proteomes" id="UP001273166">
    <property type="component" value="Unassembled WGS sequence"/>
</dbReference>
<name>A0AAJ0GWE4_9PEZI</name>
<dbReference type="RefSeq" id="XP_062723109.1">
    <property type="nucleotide sequence ID" value="XM_062862226.1"/>
</dbReference>
<evidence type="ECO:0000313" key="5">
    <source>
        <dbReference type="Proteomes" id="UP001273166"/>
    </source>
</evidence>
<dbReference type="EMBL" id="JAUDZG010000003">
    <property type="protein sequence ID" value="KAK3307329.1"/>
    <property type="molecule type" value="Genomic_DNA"/>
</dbReference>
<dbReference type="Gene3D" id="3.50.4.10">
    <property type="entry name" value="Hepatocyte Growth Factor"/>
    <property type="match status" value="1"/>
</dbReference>
<keyword evidence="2" id="KW-0812">Transmembrane</keyword>
<keyword evidence="5" id="KW-1185">Reference proteome</keyword>
<dbReference type="Pfam" id="PF00024">
    <property type="entry name" value="PAN_1"/>
    <property type="match status" value="1"/>
</dbReference>
<evidence type="ECO:0000256" key="2">
    <source>
        <dbReference type="SAM" id="Phobius"/>
    </source>
</evidence>
<evidence type="ECO:0000259" key="3">
    <source>
        <dbReference type="PROSITE" id="PS50948"/>
    </source>
</evidence>
<feature type="compositionally biased region" description="Polar residues" evidence="1">
    <location>
        <begin position="481"/>
        <end position="492"/>
    </location>
</feature>
<accession>A0AAJ0GWE4</accession>
<dbReference type="Pfam" id="PF14295">
    <property type="entry name" value="PAN_4"/>
    <property type="match status" value="1"/>
</dbReference>
<feature type="region of interest" description="Disordered" evidence="1">
    <location>
        <begin position="446"/>
        <end position="492"/>
    </location>
</feature>
<proteinExistence type="predicted"/>
<gene>
    <name evidence="4" type="ORF">B0T15DRAFT_174004</name>
</gene>
<dbReference type="AlphaFoldDB" id="A0AAJ0GWE4"/>
<feature type="region of interest" description="Disordered" evidence="1">
    <location>
        <begin position="315"/>
        <end position="339"/>
    </location>
</feature>
<reference evidence="4" key="1">
    <citation type="journal article" date="2023" name="Mol. Phylogenet. Evol.">
        <title>Genome-scale phylogeny and comparative genomics of the fungal order Sordariales.</title>
        <authorList>
            <person name="Hensen N."/>
            <person name="Bonometti L."/>
            <person name="Westerberg I."/>
            <person name="Brannstrom I.O."/>
            <person name="Guillou S."/>
            <person name="Cros-Aarteil S."/>
            <person name="Calhoun S."/>
            <person name="Haridas S."/>
            <person name="Kuo A."/>
            <person name="Mondo S."/>
            <person name="Pangilinan J."/>
            <person name="Riley R."/>
            <person name="LaButti K."/>
            <person name="Andreopoulos B."/>
            <person name="Lipzen A."/>
            <person name="Chen C."/>
            <person name="Yan M."/>
            <person name="Daum C."/>
            <person name="Ng V."/>
            <person name="Clum A."/>
            <person name="Steindorff A."/>
            <person name="Ohm R.A."/>
            <person name="Martin F."/>
            <person name="Silar P."/>
            <person name="Natvig D.O."/>
            <person name="Lalanne C."/>
            <person name="Gautier V."/>
            <person name="Ament-Velasquez S.L."/>
            <person name="Kruys A."/>
            <person name="Hutchinson M.I."/>
            <person name="Powell A.J."/>
            <person name="Barry K."/>
            <person name="Miller A.N."/>
            <person name="Grigoriev I.V."/>
            <person name="Debuchy R."/>
            <person name="Gladieux P."/>
            <person name="Hiltunen Thoren M."/>
            <person name="Johannesson H."/>
        </authorList>
    </citation>
    <scope>NUCLEOTIDE SEQUENCE</scope>
    <source>
        <strain evidence="4">CBS 333.67</strain>
    </source>
</reference>
<keyword evidence="2" id="KW-0472">Membrane</keyword>
<protein>
    <recommendedName>
        <fullName evidence="3">Apple domain-containing protein</fullName>
    </recommendedName>
</protein>
<sequence>MFSGEIQIVERAKVHRRQNKAVCPGGNGTTIGTFQDFTVLCNTNLGGDVLDRLDAFDFKACVDLCSSFHPKCEAATFHDASSRCALKANLRPEEQRPSRSSDSAIAEFPGATSNCLTLGGAQQTLGTSFTTMCGFIIAGSDLTQNFAPTFQDCLGQCASTSGCAALSFDPSQDLGFKNCYLKTAVANSSAIAADQRTDSAIVAAAAPQPPGSSSQVTSSSASLVVPPAPILPTTDPGVSILTSPSLPPAITPGAGSGAVFFTPPAGSTITESARPATSTSTFVPAPDSSTLAISGLPTTPSSSLAAGSFPSFFPGPSTTPVTSAESAPGATLQEQGDSPPSMAWVAAPVVGSVAAIALIAVSFVMVRRRRRGSGSEKSCPSTRFAAWLPAAWSSSPRNERGASNRRKTGMGNFSEVESGRRSVDMRGSMRSSVVGFMTGRPMGMERLEDIEEGGSTGDAIAHRKESAPAAEGDGERAELRSSLNGLRQNRWS</sequence>
<keyword evidence="2" id="KW-1133">Transmembrane helix</keyword>
<feature type="transmembrane region" description="Helical" evidence="2">
    <location>
        <begin position="342"/>
        <end position="366"/>
    </location>
</feature>
<evidence type="ECO:0000256" key="1">
    <source>
        <dbReference type="SAM" id="MobiDB-lite"/>
    </source>
</evidence>
<dbReference type="GeneID" id="87881055"/>
<dbReference type="InterPro" id="IPR003609">
    <property type="entry name" value="Pan_app"/>
</dbReference>
<reference evidence="4" key="2">
    <citation type="submission" date="2023-06" db="EMBL/GenBank/DDBJ databases">
        <authorList>
            <consortium name="Lawrence Berkeley National Laboratory"/>
            <person name="Mondo S.J."/>
            <person name="Hensen N."/>
            <person name="Bonometti L."/>
            <person name="Westerberg I."/>
            <person name="Brannstrom I.O."/>
            <person name="Guillou S."/>
            <person name="Cros-Aarteil S."/>
            <person name="Calhoun S."/>
            <person name="Haridas S."/>
            <person name="Kuo A."/>
            <person name="Pangilinan J."/>
            <person name="Riley R."/>
            <person name="Labutti K."/>
            <person name="Andreopoulos B."/>
            <person name="Lipzen A."/>
            <person name="Chen C."/>
            <person name="Yanf M."/>
            <person name="Daum C."/>
            <person name="Ng V."/>
            <person name="Clum A."/>
            <person name="Steindorff A."/>
            <person name="Ohm R."/>
            <person name="Martin F."/>
            <person name="Silar P."/>
            <person name="Natvig D."/>
            <person name="Lalanne C."/>
            <person name="Gautier V."/>
            <person name="Ament-Velasquez S.L."/>
            <person name="Kruys A."/>
            <person name="Hutchinson M.I."/>
            <person name="Powell A.J."/>
            <person name="Barry K."/>
            <person name="Miller A.N."/>
            <person name="Grigoriev I.V."/>
            <person name="Debuchy R."/>
            <person name="Gladieux P."/>
            <person name="Thoren M.H."/>
            <person name="Johannesson H."/>
        </authorList>
    </citation>
    <scope>NUCLEOTIDE SEQUENCE</scope>
    <source>
        <strain evidence="4">CBS 333.67</strain>
    </source>
</reference>
<comment type="caution">
    <text evidence="4">The sequence shown here is derived from an EMBL/GenBank/DDBJ whole genome shotgun (WGS) entry which is preliminary data.</text>
</comment>
<evidence type="ECO:0000313" key="4">
    <source>
        <dbReference type="EMBL" id="KAK3307329.1"/>
    </source>
</evidence>
<organism evidence="4 5">
    <name type="scientific">Chaetomium strumarium</name>
    <dbReference type="NCBI Taxonomy" id="1170767"/>
    <lineage>
        <taxon>Eukaryota</taxon>
        <taxon>Fungi</taxon>
        <taxon>Dikarya</taxon>
        <taxon>Ascomycota</taxon>
        <taxon>Pezizomycotina</taxon>
        <taxon>Sordariomycetes</taxon>
        <taxon>Sordariomycetidae</taxon>
        <taxon>Sordariales</taxon>
        <taxon>Chaetomiaceae</taxon>
        <taxon>Chaetomium</taxon>
    </lineage>
</organism>
<dbReference type="PROSITE" id="PS50948">
    <property type="entry name" value="PAN"/>
    <property type="match status" value="1"/>
</dbReference>
<feature type="region of interest" description="Disordered" evidence="1">
    <location>
        <begin position="394"/>
        <end position="425"/>
    </location>
</feature>
<feature type="domain" description="Apple" evidence="3">
    <location>
        <begin position="115"/>
        <end position="206"/>
    </location>
</feature>